<accession>A0AAV2DMV3</accession>
<dbReference type="AlphaFoldDB" id="A0AAV2DMV3"/>
<proteinExistence type="predicted"/>
<name>A0AAV2DMV3_9ROSI</name>
<evidence type="ECO:0000313" key="3">
    <source>
        <dbReference type="Proteomes" id="UP001497516"/>
    </source>
</evidence>
<organism evidence="2 3">
    <name type="scientific">Linum trigynum</name>
    <dbReference type="NCBI Taxonomy" id="586398"/>
    <lineage>
        <taxon>Eukaryota</taxon>
        <taxon>Viridiplantae</taxon>
        <taxon>Streptophyta</taxon>
        <taxon>Embryophyta</taxon>
        <taxon>Tracheophyta</taxon>
        <taxon>Spermatophyta</taxon>
        <taxon>Magnoliopsida</taxon>
        <taxon>eudicotyledons</taxon>
        <taxon>Gunneridae</taxon>
        <taxon>Pentapetalae</taxon>
        <taxon>rosids</taxon>
        <taxon>fabids</taxon>
        <taxon>Malpighiales</taxon>
        <taxon>Linaceae</taxon>
        <taxon>Linum</taxon>
    </lineage>
</organism>
<gene>
    <name evidence="2" type="ORF">LTRI10_LOCUS16563</name>
</gene>
<keyword evidence="1" id="KW-0732">Signal</keyword>
<dbReference type="Proteomes" id="UP001497516">
    <property type="component" value="Chromosome 3"/>
</dbReference>
<evidence type="ECO:0000313" key="2">
    <source>
        <dbReference type="EMBL" id="CAL1374717.1"/>
    </source>
</evidence>
<feature type="chain" id="PRO_5043337481" evidence="1">
    <location>
        <begin position="21"/>
        <end position="95"/>
    </location>
</feature>
<evidence type="ECO:0000256" key="1">
    <source>
        <dbReference type="SAM" id="SignalP"/>
    </source>
</evidence>
<protein>
    <submittedName>
        <fullName evidence="2">Uncharacterized protein</fullName>
    </submittedName>
</protein>
<feature type="signal peptide" evidence="1">
    <location>
        <begin position="1"/>
        <end position="20"/>
    </location>
</feature>
<reference evidence="2 3" key="1">
    <citation type="submission" date="2024-04" db="EMBL/GenBank/DDBJ databases">
        <authorList>
            <person name="Fracassetti M."/>
        </authorList>
    </citation>
    <scope>NUCLEOTIDE SEQUENCE [LARGE SCALE GENOMIC DNA]</scope>
</reference>
<keyword evidence="3" id="KW-1185">Reference proteome</keyword>
<sequence>MAAKFSLLLVAFLFLHSAIPATVVDCFQHDEPGGDGVEHHSTPRHMALLVDFGDHDETSFYQYIAMETDENDAEDIDELISSELDLEEGWTSGLA</sequence>
<dbReference type="EMBL" id="OZ034816">
    <property type="protein sequence ID" value="CAL1374717.1"/>
    <property type="molecule type" value="Genomic_DNA"/>
</dbReference>